<reference evidence="1" key="1">
    <citation type="journal article" date="2020" name="Nat. Commun.">
        <title>Large-scale genome sequencing of mycorrhizal fungi provides insights into the early evolution of symbiotic traits.</title>
        <authorList>
            <person name="Miyauchi S."/>
            <person name="Kiss E."/>
            <person name="Kuo A."/>
            <person name="Drula E."/>
            <person name="Kohler A."/>
            <person name="Sanchez-Garcia M."/>
            <person name="Morin E."/>
            <person name="Andreopoulos B."/>
            <person name="Barry K.W."/>
            <person name="Bonito G."/>
            <person name="Buee M."/>
            <person name="Carver A."/>
            <person name="Chen C."/>
            <person name="Cichocki N."/>
            <person name="Clum A."/>
            <person name="Culley D."/>
            <person name="Crous P.W."/>
            <person name="Fauchery L."/>
            <person name="Girlanda M."/>
            <person name="Hayes R.D."/>
            <person name="Keri Z."/>
            <person name="LaButti K."/>
            <person name="Lipzen A."/>
            <person name="Lombard V."/>
            <person name="Magnuson J."/>
            <person name="Maillard F."/>
            <person name="Murat C."/>
            <person name="Nolan M."/>
            <person name="Ohm R.A."/>
            <person name="Pangilinan J."/>
            <person name="Pereira M.F."/>
            <person name="Perotto S."/>
            <person name="Peter M."/>
            <person name="Pfister S."/>
            <person name="Riley R."/>
            <person name="Sitrit Y."/>
            <person name="Stielow J.B."/>
            <person name="Szollosi G."/>
            <person name="Zifcakova L."/>
            <person name="Stursova M."/>
            <person name="Spatafora J.W."/>
            <person name="Tedersoo L."/>
            <person name="Vaario L.M."/>
            <person name="Yamada A."/>
            <person name="Yan M."/>
            <person name="Wang P."/>
            <person name="Xu J."/>
            <person name="Bruns T."/>
            <person name="Baldrian P."/>
            <person name="Vilgalys R."/>
            <person name="Dunand C."/>
            <person name="Henrissat B."/>
            <person name="Grigoriev I.V."/>
            <person name="Hibbett D."/>
            <person name="Nagy L.G."/>
            <person name="Martin F.M."/>
        </authorList>
    </citation>
    <scope>NUCLEOTIDE SEQUENCE</scope>
    <source>
        <strain evidence="1">UP504</strain>
    </source>
</reference>
<sequence length="119" mass="13912">KNGVQRDAYVPLELVIDGLFNLDINQDIWENANMVDFKGGEIPLWLANKEVWDGIRVAQEVKSCQEELHQCDVEYSNLCTWFVEEYEAVHNVFKFSNGVSLQYSFLIWKLIIMSTKMMM</sequence>
<dbReference type="OrthoDB" id="3364670at2759"/>
<feature type="non-terminal residue" evidence="1">
    <location>
        <position position="1"/>
    </location>
</feature>
<dbReference type="Proteomes" id="UP000886523">
    <property type="component" value="Unassembled WGS sequence"/>
</dbReference>
<comment type="caution">
    <text evidence="1">The sequence shown here is derived from an EMBL/GenBank/DDBJ whole genome shotgun (WGS) entry which is preliminary data.</text>
</comment>
<gene>
    <name evidence="1" type="ORF">BS47DRAFT_1293432</name>
</gene>
<organism evidence="1 2">
    <name type="scientific">Hydnum rufescens UP504</name>
    <dbReference type="NCBI Taxonomy" id="1448309"/>
    <lineage>
        <taxon>Eukaryota</taxon>
        <taxon>Fungi</taxon>
        <taxon>Dikarya</taxon>
        <taxon>Basidiomycota</taxon>
        <taxon>Agaricomycotina</taxon>
        <taxon>Agaricomycetes</taxon>
        <taxon>Cantharellales</taxon>
        <taxon>Hydnaceae</taxon>
        <taxon>Hydnum</taxon>
    </lineage>
</organism>
<evidence type="ECO:0000313" key="1">
    <source>
        <dbReference type="EMBL" id="KAF9515781.1"/>
    </source>
</evidence>
<dbReference type="EMBL" id="MU128946">
    <property type="protein sequence ID" value="KAF9515781.1"/>
    <property type="molecule type" value="Genomic_DNA"/>
</dbReference>
<dbReference type="AlphaFoldDB" id="A0A9P6DUW1"/>
<accession>A0A9P6DUW1</accession>
<proteinExistence type="predicted"/>
<name>A0A9P6DUW1_9AGAM</name>
<keyword evidence="2" id="KW-1185">Reference proteome</keyword>
<evidence type="ECO:0000313" key="2">
    <source>
        <dbReference type="Proteomes" id="UP000886523"/>
    </source>
</evidence>
<protein>
    <submittedName>
        <fullName evidence="1">Uncharacterized protein</fullName>
    </submittedName>
</protein>